<evidence type="ECO:0000313" key="7">
    <source>
        <dbReference type="EMBL" id="CAF1073753.1"/>
    </source>
</evidence>
<comment type="caution">
    <text evidence="7">The sequence shown here is derived from an EMBL/GenBank/DDBJ whole genome shotgun (WGS) entry which is preliminary data.</text>
</comment>
<sequence length="297" mass="33119">MSIVVFDLAVAFIGLWLFNSNIYAQEKECLSSSTRYQLTYANGSVLESMKNFSEVEFIAECHISFVEELLNKSCREHETTEVIPNKHPTTAQKYGYGFLSVFIISALSLAGFLAFRCMNKPYYQNINAFFTSVAVGTLLGDTTGWMIIVGDGIHNVADGLAIGAAFSQDILFGVTTAIAIACHELPTELGEYMVLIESGFTRKKALLFNFISACTAMIGFFIGVSISQNDYIRVWIFAITLGTFLYIALVDLWPNLMPENQKFTFLRFTLVTLGYLFGVFIMFILTVFEDKIVSSST</sequence>
<dbReference type="AlphaFoldDB" id="A0A8S2E694"/>
<dbReference type="InterPro" id="IPR050799">
    <property type="entry name" value="ZIP_Transporter"/>
</dbReference>
<evidence type="ECO:0000256" key="1">
    <source>
        <dbReference type="ARBA" id="ARBA00004141"/>
    </source>
</evidence>
<protein>
    <submittedName>
        <fullName evidence="7">Uncharacterized protein</fullName>
    </submittedName>
</protein>
<dbReference type="PANTHER" id="PTHR12191">
    <property type="entry name" value="SOLUTE CARRIER FAMILY 39"/>
    <property type="match status" value="1"/>
</dbReference>
<evidence type="ECO:0000256" key="5">
    <source>
        <dbReference type="ARBA" id="ARBA00023136"/>
    </source>
</evidence>
<evidence type="ECO:0000256" key="2">
    <source>
        <dbReference type="ARBA" id="ARBA00006939"/>
    </source>
</evidence>
<evidence type="ECO:0000313" key="9">
    <source>
        <dbReference type="Proteomes" id="UP000677228"/>
    </source>
</evidence>
<dbReference type="GO" id="GO:0005385">
    <property type="term" value="F:zinc ion transmembrane transporter activity"/>
    <property type="evidence" value="ECO:0007669"/>
    <property type="project" value="TreeGrafter"/>
</dbReference>
<dbReference type="PANTHER" id="PTHR12191:SF37">
    <property type="entry name" value="ZINC TRANSPORTER FOI"/>
    <property type="match status" value="1"/>
</dbReference>
<dbReference type="GO" id="GO:0140410">
    <property type="term" value="F:monoatomic cation:bicarbonate symporter activity"/>
    <property type="evidence" value="ECO:0007669"/>
    <property type="project" value="TreeGrafter"/>
</dbReference>
<feature type="transmembrane region" description="Helical" evidence="6">
    <location>
        <begin position="265"/>
        <end position="288"/>
    </location>
</feature>
<feature type="transmembrane region" description="Helical" evidence="6">
    <location>
        <begin position="127"/>
        <end position="148"/>
    </location>
</feature>
<evidence type="ECO:0000256" key="3">
    <source>
        <dbReference type="ARBA" id="ARBA00022692"/>
    </source>
</evidence>
<feature type="transmembrane region" description="Helical" evidence="6">
    <location>
        <begin position="160"/>
        <end position="185"/>
    </location>
</feature>
<accession>A0A8S2E694</accession>
<dbReference type="GO" id="GO:0030003">
    <property type="term" value="P:intracellular monoatomic cation homeostasis"/>
    <property type="evidence" value="ECO:0007669"/>
    <property type="project" value="TreeGrafter"/>
</dbReference>
<comment type="similarity">
    <text evidence="2">Belongs to the ZIP transporter (TC 2.A.5) family.</text>
</comment>
<dbReference type="GO" id="GO:0071578">
    <property type="term" value="P:zinc ion import across plasma membrane"/>
    <property type="evidence" value="ECO:0007669"/>
    <property type="project" value="TreeGrafter"/>
</dbReference>
<dbReference type="Proteomes" id="UP000682733">
    <property type="component" value="Unassembled WGS sequence"/>
</dbReference>
<comment type="subcellular location">
    <subcellularLocation>
        <location evidence="1">Membrane</location>
        <topology evidence="1">Multi-pass membrane protein</topology>
    </subcellularLocation>
</comment>
<dbReference type="EMBL" id="CAJNOK010008828">
    <property type="protein sequence ID" value="CAF1073753.1"/>
    <property type="molecule type" value="Genomic_DNA"/>
</dbReference>
<name>A0A8S2E694_9BILA</name>
<organism evidence="7 9">
    <name type="scientific">Didymodactylos carnosus</name>
    <dbReference type="NCBI Taxonomy" id="1234261"/>
    <lineage>
        <taxon>Eukaryota</taxon>
        <taxon>Metazoa</taxon>
        <taxon>Spiralia</taxon>
        <taxon>Gnathifera</taxon>
        <taxon>Rotifera</taxon>
        <taxon>Eurotatoria</taxon>
        <taxon>Bdelloidea</taxon>
        <taxon>Philodinida</taxon>
        <taxon>Philodinidae</taxon>
        <taxon>Didymodactylos</taxon>
    </lineage>
</organism>
<keyword evidence="5 6" id="KW-0472">Membrane</keyword>
<gene>
    <name evidence="7" type="ORF">OVA965_LOCUS18022</name>
    <name evidence="8" type="ORF">TMI583_LOCUS18034</name>
</gene>
<feature type="transmembrane region" description="Helical" evidence="6">
    <location>
        <begin position="94"/>
        <end position="115"/>
    </location>
</feature>
<dbReference type="Pfam" id="PF02535">
    <property type="entry name" value="Zip"/>
    <property type="match status" value="1"/>
</dbReference>
<evidence type="ECO:0000256" key="4">
    <source>
        <dbReference type="ARBA" id="ARBA00022989"/>
    </source>
</evidence>
<dbReference type="Proteomes" id="UP000677228">
    <property type="component" value="Unassembled WGS sequence"/>
</dbReference>
<evidence type="ECO:0000256" key="6">
    <source>
        <dbReference type="SAM" id="Phobius"/>
    </source>
</evidence>
<dbReference type="InterPro" id="IPR003689">
    <property type="entry name" value="ZIP"/>
</dbReference>
<keyword evidence="3 6" id="KW-0812">Transmembrane</keyword>
<keyword evidence="4 6" id="KW-1133">Transmembrane helix</keyword>
<proteinExistence type="inferred from homology"/>
<evidence type="ECO:0000313" key="8">
    <source>
        <dbReference type="EMBL" id="CAF3837771.1"/>
    </source>
</evidence>
<feature type="transmembrane region" description="Helical" evidence="6">
    <location>
        <begin position="232"/>
        <end position="253"/>
    </location>
</feature>
<reference evidence="7" key="1">
    <citation type="submission" date="2021-02" db="EMBL/GenBank/DDBJ databases">
        <authorList>
            <person name="Nowell W R."/>
        </authorList>
    </citation>
    <scope>NUCLEOTIDE SEQUENCE</scope>
</reference>
<dbReference type="EMBL" id="CAJOBA010008844">
    <property type="protein sequence ID" value="CAF3837771.1"/>
    <property type="molecule type" value="Genomic_DNA"/>
</dbReference>
<feature type="transmembrane region" description="Helical" evidence="6">
    <location>
        <begin position="206"/>
        <end position="226"/>
    </location>
</feature>
<dbReference type="GO" id="GO:0005886">
    <property type="term" value="C:plasma membrane"/>
    <property type="evidence" value="ECO:0007669"/>
    <property type="project" value="TreeGrafter"/>
</dbReference>